<evidence type="ECO:0000256" key="6">
    <source>
        <dbReference type="ARBA" id="ARBA00023268"/>
    </source>
</evidence>
<evidence type="ECO:0000259" key="7">
    <source>
        <dbReference type="PROSITE" id="PS51186"/>
    </source>
</evidence>
<dbReference type="InterPro" id="IPR011009">
    <property type="entry name" value="Kinase-like_dom_sf"/>
</dbReference>
<dbReference type="InterPro" id="IPR002575">
    <property type="entry name" value="Aminoglycoside_PTrfase"/>
</dbReference>
<evidence type="ECO:0000313" key="8">
    <source>
        <dbReference type="EMBL" id="OSC43131.1"/>
    </source>
</evidence>
<evidence type="ECO:0000313" key="9">
    <source>
        <dbReference type="Proteomes" id="UP000193247"/>
    </source>
</evidence>
<dbReference type="GO" id="GO:0016747">
    <property type="term" value="F:acyltransferase activity, transferring groups other than amino-acyl groups"/>
    <property type="evidence" value="ECO:0007669"/>
    <property type="project" value="InterPro"/>
</dbReference>
<name>A0A1X2M0R9_9MYCO</name>
<organism evidence="8 9">
    <name type="scientific">Mycobacterium decipiens</name>
    <dbReference type="NCBI Taxonomy" id="1430326"/>
    <lineage>
        <taxon>Bacteria</taxon>
        <taxon>Bacillati</taxon>
        <taxon>Actinomycetota</taxon>
        <taxon>Actinomycetes</taxon>
        <taxon>Mycobacteriales</taxon>
        <taxon>Mycobacteriaceae</taxon>
        <taxon>Mycobacterium</taxon>
    </lineage>
</organism>
<evidence type="ECO:0000256" key="4">
    <source>
        <dbReference type="ARBA" id="ARBA00011931"/>
    </source>
</evidence>
<dbReference type="OrthoDB" id="9797603at2"/>
<proteinExistence type="inferred from homology"/>
<dbReference type="Proteomes" id="UP000193247">
    <property type="component" value="Unassembled WGS sequence"/>
</dbReference>
<sequence>MREAMLSDDLSDGIVTLSPLCLDDVEAHLLGEDEQLVRWLSGGPSTRAGVEAYIRHCGEQWATGGPLRSFGIRTLAGKTIVGTIDLRFAGEGLASGQVNVAYGLYPTWRGRGFATRAVDLVCRYAAERGATEAVVKVEPQNSASARVALRAGFTLVRRICEQDGTAFDRYERVLPARREAKPVGAKMHADEVDIDQPMVRRLLHAQFPQWADLSIAPVSSAGTDNAMFRLGERMAVRIPRIHWAVESLQIEQRLLPWIAPQLRVGSPIPVGLGIPGEGFDWPWSVCRWVVGENPTVGESGRLVRDLAGFITDMRAIDPADGPKAGRGAPLAEQDEEVRTALEALDGLLDTRAATAAWDHALCLPAYAGPPTWSHGDLSRFNILTTDGRLTGVLDFGLMGVGDPSVDLIIAWNFLSVSAREQFRAAVHADDEAWARGRARALAIALVALPYYQDTNRKLAASARYAIGEILADFRRRPR</sequence>
<dbReference type="PROSITE" id="PS51186">
    <property type="entry name" value="GNAT"/>
    <property type="match status" value="1"/>
</dbReference>
<comment type="similarity">
    <text evidence="3">In the C-terminal section; belongs to the aminoglycoside phosphotransferase family.</text>
</comment>
<dbReference type="SUPFAM" id="SSF56112">
    <property type="entry name" value="Protein kinase-like (PK-like)"/>
    <property type="match status" value="1"/>
</dbReference>
<dbReference type="PANTHER" id="PTHR21310">
    <property type="entry name" value="AMINOGLYCOSIDE PHOSPHOTRANSFERASE-RELATED-RELATED"/>
    <property type="match status" value="1"/>
</dbReference>
<protein>
    <recommendedName>
        <fullName evidence="5">Bifunctional AAC/APH</fullName>
        <ecNumber evidence="4">2.7.1.190</ecNumber>
    </recommendedName>
</protein>
<keyword evidence="8" id="KW-0808">Transferase</keyword>
<dbReference type="SUPFAM" id="SSF55729">
    <property type="entry name" value="Acyl-CoA N-acyltransferases (Nat)"/>
    <property type="match status" value="1"/>
</dbReference>
<reference evidence="8 9" key="1">
    <citation type="submission" date="2017-04" db="EMBL/GenBank/DDBJ databases">
        <title>The new phylogeny of genus Mycobacterium.</title>
        <authorList>
            <person name="Tortoli E."/>
            <person name="Trovato A."/>
            <person name="Cirillo D.M."/>
        </authorList>
    </citation>
    <scope>NUCLEOTIDE SEQUENCE [LARGE SCALE GENOMIC DNA]</scope>
    <source>
        <strain evidence="8 9">TBL 1200985</strain>
    </source>
</reference>
<dbReference type="EMBL" id="NCXP01000001">
    <property type="protein sequence ID" value="OSC43131.1"/>
    <property type="molecule type" value="Genomic_DNA"/>
</dbReference>
<dbReference type="GO" id="GO:0034071">
    <property type="term" value="F:aminoglycoside phosphotransferase activity"/>
    <property type="evidence" value="ECO:0007669"/>
    <property type="project" value="UniProtKB-EC"/>
</dbReference>
<dbReference type="Pfam" id="PF01636">
    <property type="entry name" value="APH"/>
    <property type="match status" value="1"/>
</dbReference>
<comment type="caution">
    <text evidence="8">The sequence shown here is derived from an EMBL/GenBank/DDBJ whole genome shotgun (WGS) entry which is preliminary data.</text>
</comment>
<dbReference type="InterPro" id="IPR051678">
    <property type="entry name" value="AGP_Transferase"/>
</dbReference>
<dbReference type="STRING" id="1430326.B8W66_01655"/>
<dbReference type="Gene3D" id="3.90.1200.10">
    <property type="match status" value="1"/>
</dbReference>
<evidence type="ECO:0000256" key="1">
    <source>
        <dbReference type="ARBA" id="ARBA00001735"/>
    </source>
</evidence>
<dbReference type="EC" id="2.7.1.190" evidence="4"/>
<evidence type="ECO:0000256" key="5">
    <source>
        <dbReference type="ARBA" id="ARBA00014467"/>
    </source>
</evidence>
<gene>
    <name evidence="8" type="ORF">B8W66_01655</name>
</gene>
<dbReference type="PANTHER" id="PTHR21310:SF42">
    <property type="entry name" value="BIFUNCTIONAL AAC_APH"/>
    <property type="match status" value="1"/>
</dbReference>
<comment type="function">
    <text evidence="2">Involved in resistance to gentamicin, tobramycin, and kanamycin. Tobramycin and kanamycin resistance is due to the ACC activity, specified by N-terminal region. The C-terminal region is a kinase that phosphorylates several 4,6-disubstituted aminoglycosides.</text>
</comment>
<dbReference type="Gene3D" id="3.30.200.20">
    <property type="entry name" value="Phosphorylase Kinase, domain 1"/>
    <property type="match status" value="1"/>
</dbReference>
<dbReference type="InterPro" id="IPR000182">
    <property type="entry name" value="GNAT_dom"/>
</dbReference>
<evidence type="ECO:0000256" key="2">
    <source>
        <dbReference type="ARBA" id="ARBA00002498"/>
    </source>
</evidence>
<comment type="catalytic activity">
    <reaction evidence="1">
        <text>a gentamycin + GTP = a gentamycin 2''-phosphate + GDP + H(+)</text>
        <dbReference type="Rhea" id="RHEA:48872"/>
        <dbReference type="ChEBI" id="CHEBI:15378"/>
        <dbReference type="ChEBI" id="CHEBI:37565"/>
        <dbReference type="ChEBI" id="CHEBI:58189"/>
        <dbReference type="ChEBI" id="CHEBI:90218"/>
        <dbReference type="ChEBI" id="CHEBI:90219"/>
        <dbReference type="EC" id="2.7.1.190"/>
    </reaction>
</comment>
<evidence type="ECO:0000256" key="3">
    <source>
        <dbReference type="ARBA" id="ARBA00008487"/>
    </source>
</evidence>
<keyword evidence="6" id="KW-0511">Multifunctional enzyme</keyword>
<dbReference type="Gene3D" id="3.40.630.30">
    <property type="match status" value="1"/>
</dbReference>
<dbReference type="CDD" id="cd05155">
    <property type="entry name" value="APH_ChoK_like_1"/>
    <property type="match status" value="1"/>
</dbReference>
<dbReference type="RefSeq" id="WP_085323270.1">
    <property type="nucleotide sequence ID" value="NZ_NCXP01000001.1"/>
</dbReference>
<dbReference type="Pfam" id="PF13302">
    <property type="entry name" value="Acetyltransf_3"/>
    <property type="match status" value="1"/>
</dbReference>
<dbReference type="CDD" id="cd04301">
    <property type="entry name" value="NAT_SF"/>
    <property type="match status" value="1"/>
</dbReference>
<dbReference type="AlphaFoldDB" id="A0A1X2M0R9"/>
<dbReference type="InterPro" id="IPR016181">
    <property type="entry name" value="Acyl_CoA_acyltransferase"/>
</dbReference>
<keyword evidence="9" id="KW-1185">Reference proteome</keyword>
<accession>A0A1X2M0R9</accession>
<feature type="domain" description="N-acetyltransferase" evidence="7">
    <location>
        <begin position="15"/>
        <end position="177"/>
    </location>
</feature>